<proteinExistence type="predicted"/>
<sequence>MDNWEHQVNKVNQVHQEAVIIVHQHGLLPVIKY</sequence>
<protein>
    <submittedName>
        <fullName evidence="1">Uncharacterized protein</fullName>
    </submittedName>
</protein>
<accession>A0A3P7E8W8</accession>
<reference evidence="1 2" key="1">
    <citation type="submission" date="2018-11" db="EMBL/GenBank/DDBJ databases">
        <authorList>
            <consortium name="Pathogen Informatics"/>
        </authorList>
    </citation>
    <scope>NUCLEOTIDE SEQUENCE [LARGE SCALE GENOMIC DNA]</scope>
</reference>
<organism evidence="1 2">
    <name type="scientific">Wuchereria bancrofti</name>
    <dbReference type="NCBI Taxonomy" id="6293"/>
    <lineage>
        <taxon>Eukaryota</taxon>
        <taxon>Metazoa</taxon>
        <taxon>Ecdysozoa</taxon>
        <taxon>Nematoda</taxon>
        <taxon>Chromadorea</taxon>
        <taxon>Rhabditida</taxon>
        <taxon>Spirurina</taxon>
        <taxon>Spiruromorpha</taxon>
        <taxon>Filarioidea</taxon>
        <taxon>Onchocercidae</taxon>
        <taxon>Wuchereria</taxon>
    </lineage>
</organism>
<name>A0A3P7E8W8_WUCBA</name>
<dbReference type="EMBL" id="UYWW01003805">
    <property type="protein sequence ID" value="VDM13037.1"/>
    <property type="molecule type" value="Genomic_DNA"/>
</dbReference>
<dbReference type="InParanoid" id="A0A3P7E8W8"/>
<keyword evidence="2" id="KW-1185">Reference proteome</keyword>
<evidence type="ECO:0000313" key="2">
    <source>
        <dbReference type="Proteomes" id="UP000270924"/>
    </source>
</evidence>
<dbReference type="AlphaFoldDB" id="A0A3P7E8W8"/>
<evidence type="ECO:0000313" key="1">
    <source>
        <dbReference type="EMBL" id="VDM13037.1"/>
    </source>
</evidence>
<gene>
    <name evidence="1" type="ORF">WBA_LOCUS6423</name>
</gene>
<dbReference type="Proteomes" id="UP000270924">
    <property type="component" value="Unassembled WGS sequence"/>
</dbReference>